<dbReference type="EMBL" id="FP565575">
    <property type="protein sequence ID" value="CBE68504.1"/>
    <property type="molecule type" value="Genomic_DNA"/>
</dbReference>
<evidence type="ECO:0000313" key="2">
    <source>
        <dbReference type="Proteomes" id="UP000006898"/>
    </source>
</evidence>
<protein>
    <submittedName>
        <fullName evidence="1">Uncharacterized protein</fullName>
    </submittedName>
</protein>
<dbReference type="STRING" id="671143.DAMO_1444"/>
<name>D5MFH3_METO1</name>
<dbReference type="KEGG" id="mox:DAMO_1444"/>
<dbReference type="Proteomes" id="UP000006898">
    <property type="component" value="Chromosome"/>
</dbReference>
<reference evidence="1 2" key="1">
    <citation type="journal article" date="2010" name="Nature">
        <title>Nitrite-driven anaerobic methane oxidation by oxygenic bacteria.</title>
        <authorList>
            <person name="Ettwig K.F."/>
            <person name="Butler M.K."/>
            <person name="Le Paslier D."/>
            <person name="Pelletier E."/>
            <person name="Mangenot S."/>
            <person name="Kuypers M.M.M."/>
            <person name="Schreiber F."/>
            <person name="Dutilh B.E."/>
            <person name="Zedelius J."/>
            <person name="de Beer D."/>
            <person name="Gloerich J."/>
            <person name="Wessels H.J.C.T."/>
            <person name="van Allen T."/>
            <person name="Luesken F."/>
            <person name="Wu M."/>
            <person name="van de Pas-Schoonen K.T."/>
            <person name="Op den Camp H.J.M."/>
            <person name="Janssen-Megens E.M."/>
            <person name="Francoijs K-J."/>
            <person name="Stunnenberg H."/>
            <person name="Weissenbach J."/>
            <person name="Jetten M.S.M."/>
            <person name="Strous M."/>
        </authorList>
    </citation>
    <scope>NUCLEOTIDE SEQUENCE [LARGE SCALE GENOMIC DNA]</scope>
</reference>
<accession>D5MFH3</accession>
<proteinExistence type="predicted"/>
<sequence>MEGRWVAQPDVPSRVASCSGALNHNCDAIYCFSKTHIRHSFSTVYQSVSRLKPILDLDKQDVEIMITVRHTKDGSDAHAMQSSLTTPRFHRILVKTFRLR</sequence>
<dbReference type="AlphaFoldDB" id="D5MFH3"/>
<gene>
    <name evidence="1" type="ORF">DAMO_1444</name>
</gene>
<organism evidence="1 2">
    <name type="scientific">Methylomirabilis oxygeniifera</name>
    <dbReference type="NCBI Taxonomy" id="671143"/>
    <lineage>
        <taxon>Bacteria</taxon>
        <taxon>Candidatus Methylomirabilota</taxon>
        <taxon>Candidatus Methylomirabilia</taxon>
        <taxon>Candidatus Methylomirabilales</taxon>
        <taxon>Candidatus Methylomirabilaceae</taxon>
        <taxon>Candidatus Methylomirabilis</taxon>
    </lineage>
</organism>
<dbReference type="HOGENOM" id="CLU_2300672_0_0_0"/>
<evidence type="ECO:0000313" key="1">
    <source>
        <dbReference type="EMBL" id="CBE68504.1"/>
    </source>
</evidence>